<gene>
    <name evidence="13" type="ORF">B1H29_07205</name>
</gene>
<dbReference type="InterPro" id="IPR036390">
    <property type="entry name" value="WH_DNA-bd_sf"/>
</dbReference>
<dbReference type="GO" id="GO:0008270">
    <property type="term" value="F:zinc ion binding"/>
    <property type="evidence" value="ECO:0007669"/>
    <property type="project" value="TreeGrafter"/>
</dbReference>
<organism evidence="13 14">
    <name type="scientific">Streptomyces pactum</name>
    <dbReference type="NCBI Taxonomy" id="68249"/>
    <lineage>
        <taxon>Bacteria</taxon>
        <taxon>Bacillati</taxon>
        <taxon>Actinomycetota</taxon>
        <taxon>Actinomycetes</taxon>
        <taxon>Kitasatosporales</taxon>
        <taxon>Streptomycetaceae</taxon>
        <taxon>Streptomyces</taxon>
    </lineage>
</organism>
<dbReference type="PANTHER" id="PTHR33202">
    <property type="entry name" value="ZINC UPTAKE REGULATION PROTEIN"/>
    <property type="match status" value="1"/>
</dbReference>
<comment type="subcellular location">
    <subcellularLocation>
        <location evidence="1">Cytoplasm</location>
    </subcellularLocation>
</comment>
<keyword evidence="14" id="KW-1185">Reference proteome</keyword>
<comment type="subunit">
    <text evidence="3">Homodimer.</text>
</comment>
<evidence type="ECO:0000256" key="5">
    <source>
        <dbReference type="ARBA" id="ARBA00022491"/>
    </source>
</evidence>
<dbReference type="GO" id="GO:1900376">
    <property type="term" value="P:regulation of secondary metabolite biosynthetic process"/>
    <property type="evidence" value="ECO:0007669"/>
    <property type="project" value="TreeGrafter"/>
</dbReference>
<dbReference type="InterPro" id="IPR043135">
    <property type="entry name" value="Fur_C"/>
</dbReference>
<dbReference type="InterPro" id="IPR002481">
    <property type="entry name" value="FUR"/>
</dbReference>
<evidence type="ECO:0000256" key="11">
    <source>
        <dbReference type="PIRSR" id="PIRSR602481-1"/>
    </source>
</evidence>
<reference evidence="13 14" key="1">
    <citation type="submission" date="2017-02" db="EMBL/GenBank/DDBJ databases">
        <title>Streptomyces pactum ACT12 Genome sequencing and assembly.</title>
        <authorList>
            <person name="Xue Q."/>
            <person name="Yan X."/>
            <person name="Jia L."/>
            <person name="Yan H."/>
        </authorList>
    </citation>
    <scope>NUCLEOTIDE SEQUENCE [LARGE SCALE GENOMIC DNA]</scope>
    <source>
        <strain evidence="13 14">ACT12</strain>
    </source>
</reference>
<keyword evidence="8" id="KW-0805">Transcription regulation</keyword>
<dbReference type="EMBL" id="CP019724">
    <property type="protein sequence ID" value="AQS66745.1"/>
    <property type="molecule type" value="Genomic_DNA"/>
</dbReference>
<evidence type="ECO:0000256" key="12">
    <source>
        <dbReference type="PIRSR" id="PIRSR602481-2"/>
    </source>
</evidence>
<dbReference type="CDD" id="cd07153">
    <property type="entry name" value="Fur_like"/>
    <property type="match status" value="1"/>
</dbReference>
<dbReference type="Gene3D" id="1.10.10.10">
    <property type="entry name" value="Winged helix-like DNA-binding domain superfamily/Winged helix DNA-binding domain"/>
    <property type="match status" value="1"/>
</dbReference>
<keyword evidence="4" id="KW-0963">Cytoplasm</keyword>
<dbReference type="KEGG" id="spac:B1H29_07205"/>
<feature type="binding site" evidence="12">
    <location>
        <position position="121"/>
    </location>
    <ligand>
        <name>Fe cation</name>
        <dbReference type="ChEBI" id="CHEBI:24875"/>
    </ligand>
</feature>
<keyword evidence="5" id="KW-0678">Repressor</keyword>
<dbReference type="AlphaFoldDB" id="A0A1S6J4S7"/>
<evidence type="ECO:0000256" key="6">
    <source>
        <dbReference type="ARBA" id="ARBA00022723"/>
    </source>
</evidence>
<feature type="binding site" evidence="11">
    <location>
        <position position="132"/>
    </location>
    <ligand>
        <name>Zn(2+)</name>
        <dbReference type="ChEBI" id="CHEBI:29105"/>
    </ligand>
</feature>
<dbReference type="GO" id="GO:0000976">
    <property type="term" value="F:transcription cis-regulatory region binding"/>
    <property type="evidence" value="ECO:0007669"/>
    <property type="project" value="TreeGrafter"/>
</dbReference>
<evidence type="ECO:0000256" key="2">
    <source>
        <dbReference type="ARBA" id="ARBA00007957"/>
    </source>
</evidence>
<dbReference type="Gene3D" id="3.30.1490.190">
    <property type="match status" value="1"/>
</dbReference>
<name>A0A1S6J4S7_9ACTN</name>
<feature type="binding site" evidence="11">
    <location>
        <position position="89"/>
    </location>
    <ligand>
        <name>Zn(2+)</name>
        <dbReference type="ChEBI" id="CHEBI:29105"/>
    </ligand>
</feature>
<dbReference type="GO" id="GO:0045892">
    <property type="term" value="P:negative regulation of DNA-templated transcription"/>
    <property type="evidence" value="ECO:0007669"/>
    <property type="project" value="TreeGrafter"/>
</dbReference>
<feature type="binding site" evidence="12">
    <location>
        <position position="104"/>
    </location>
    <ligand>
        <name>Fe cation</name>
        <dbReference type="ChEBI" id="CHEBI:24875"/>
    </ligand>
</feature>
<feature type="binding site" evidence="11">
    <location>
        <position position="129"/>
    </location>
    <ligand>
        <name>Zn(2+)</name>
        <dbReference type="ChEBI" id="CHEBI:29105"/>
    </ligand>
</feature>
<dbReference type="Pfam" id="PF01475">
    <property type="entry name" value="FUR"/>
    <property type="match status" value="1"/>
</dbReference>
<dbReference type="SUPFAM" id="SSF46785">
    <property type="entry name" value="Winged helix' DNA-binding domain"/>
    <property type="match status" value="1"/>
</dbReference>
<dbReference type="PANTHER" id="PTHR33202:SF2">
    <property type="entry name" value="FERRIC UPTAKE REGULATION PROTEIN"/>
    <property type="match status" value="1"/>
</dbReference>
<keyword evidence="7 11" id="KW-0862">Zinc</keyword>
<dbReference type="GO" id="GO:0003700">
    <property type="term" value="F:DNA-binding transcription factor activity"/>
    <property type="evidence" value="ECO:0007669"/>
    <property type="project" value="InterPro"/>
</dbReference>
<accession>A0A1S6J4S7</accession>
<dbReference type="OrthoDB" id="8659436at2"/>
<evidence type="ECO:0000256" key="3">
    <source>
        <dbReference type="ARBA" id="ARBA00011738"/>
    </source>
</evidence>
<keyword evidence="6 11" id="KW-0479">Metal-binding</keyword>
<evidence type="ECO:0000256" key="1">
    <source>
        <dbReference type="ARBA" id="ARBA00004496"/>
    </source>
</evidence>
<evidence type="ECO:0000256" key="7">
    <source>
        <dbReference type="ARBA" id="ARBA00022833"/>
    </source>
</evidence>
<comment type="similarity">
    <text evidence="2">Belongs to the Fur family.</text>
</comment>
<protein>
    <submittedName>
        <fullName evidence="13">Transcriptional repressor</fullName>
    </submittedName>
</protein>
<dbReference type="RefSeq" id="WP_055419450.1">
    <property type="nucleotide sequence ID" value="NZ_CP019724.1"/>
</dbReference>
<evidence type="ECO:0000256" key="8">
    <source>
        <dbReference type="ARBA" id="ARBA00023015"/>
    </source>
</evidence>
<comment type="cofactor">
    <cofactor evidence="11">
        <name>Zn(2+)</name>
        <dbReference type="ChEBI" id="CHEBI:29105"/>
    </cofactor>
    <text evidence="11">Binds 1 zinc ion per subunit.</text>
</comment>
<keyword evidence="10" id="KW-0804">Transcription</keyword>
<evidence type="ECO:0000256" key="4">
    <source>
        <dbReference type="ARBA" id="ARBA00022490"/>
    </source>
</evidence>
<comment type="cofactor">
    <cofactor evidence="12">
        <name>Mn(2+)</name>
        <dbReference type="ChEBI" id="CHEBI:29035"/>
    </cofactor>
    <cofactor evidence="12">
        <name>Fe(2+)</name>
        <dbReference type="ChEBI" id="CHEBI:29033"/>
    </cofactor>
    <text evidence="12">Binds 1 Mn(2+) or Fe(2+) ion per subunit.</text>
</comment>
<evidence type="ECO:0000313" key="14">
    <source>
        <dbReference type="Proteomes" id="UP000189443"/>
    </source>
</evidence>
<evidence type="ECO:0000313" key="13">
    <source>
        <dbReference type="EMBL" id="AQS66745.1"/>
    </source>
</evidence>
<keyword evidence="12" id="KW-0408">Iron</keyword>
<sequence>MYGTARGEWRTTRQRAAVLGALRACDGFVSAQALHAALAADGVAVGLTTVYRTLRLLESAGHVDVVRDGDGERLYRPRPDGGHRHYAVCRECGLSLAVDSEEVEQWVARTVRLIGFRAVDHTVELTGVCGDCHRPADRRTDP</sequence>
<evidence type="ECO:0000256" key="9">
    <source>
        <dbReference type="ARBA" id="ARBA00023125"/>
    </source>
</evidence>
<dbReference type="Proteomes" id="UP000189443">
    <property type="component" value="Chromosome"/>
</dbReference>
<dbReference type="GO" id="GO:0005829">
    <property type="term" value="C:cytosol"/>
    <property type="evidence" value="ECO:0007669"/>
    <property type="project" value="TreeGrafter"/>
</dbReference>
<dbReference type="InterPro" id="IPR036388">
    <property type="entry name" value="WH-like_DNA-bd_sf"/>
</dbReference>
<evidence type="ECO:0000256" key="10">
    <source>
        <dbReference type="ARBA" id="ARBA00023163"/>
    </source>
</evidence>
<feature type="binding site" evidence="11">
    <location>
        <position position="92"/>
    </location>
    <ligand>
        <name>Zn(2+)</name>
        <dbReference type="ChEBI" id="CHEBI:29105"/>
    </ligand>
</feature>
<proteinExistence type="inferred from homology"/>
<keyword evidence="9" id="KW-0238">DNA-binding</keyword>